<dbReference type="RefSeq" id="WP_070362603.1">
    <property type="nucleotide sequence ID" value="NZ_JAEUWV010000014.1"/>
</dbReference>
<keyword evidence="6" id="KW-0464">Manganese</keyword>
<comment type="caution">
    <text evidence="8">The sequence shown here is derived from an EMBL/GenBank/DDBJ whole genome shotgun (WGS) entry which is preliminary data.</text>
</comment>
<dbReference type="Gene3D" id="3.90.79.10">
    <property type="entry name" value="Nucleoside Triphosphate Pyrophosphohydrolase"/>
    <property type="match status" value="1"/>
</dbReference>
<evidence type="ECO:0000313" key="9">
    <source>
        <dbReference type="Proteomes" id="UP001205920"/>
    </source>
</evidence>
<accession>A0AAW5HUM1</accession>
<evidence type="ECO:0000313" key="8">
    <source>
        <dbReference type="EMBL" id="MCO6395019.1"/>
    </source>
</evidence>
<dbReference type="EMBL" id="JAEUWV010000014">
    <property type="protein sequence ID" value="MCO6395019.1"/>
    <property type="molecule type" value="Genomic_DNA"/>
</dbReference>
<dbReference type="Proteomes" id="UP001205920">
    <property type="component" value="Unassembled WGS sequence"/>
</dbReference>
<keyword evidence="4 8" id="KW-0378">Hydrolase</keyword>
<keyword evidence="3" id="KW-0479">Metal-binding</keyword>
<evidence type="ECO:0000256" key="1">
    <source>
        <dbReference type="ARBA" id="ARBA00001936"/>
    </source>
</evidence>
<dbReference type="InterPro" id="IPR000086">
    <property type="entry name" value="NUDIX_hydrolase_dom"/>
</dbReference>
<evidence type="ECO:0000256" key="6">
    <source>
        <dbReference type="ARBA" id="ARBA00023211"/>
    </source>
</evidence>
<dbReference type="InterPro" id="IPR015797">
    <property type="entry name" value="NUDIX_hydrolase-like_dom_sf"/>
</dbReference>
<sequence>MYRKTGAFSVDATDAVDATETSGFNGSRLSATVILIRDTPDGIKVWMQERVMSMKNYPGMTVFPGGGVDSRDFPPRAWNDGDLWIGKSAVSVARRLGVTKYKAHALLFAAVRELFEETGTLLAVDDEGTLLGDARPFHDQRLKLVSHEISLTDMLQANELNVCSDLLIPFARWVGCSHRGNWFDTFSFLAKAPIGQEPDAETGEADDANWFSPKLLMEGWRAGLVRFVPSTWGQLQQLCSCDTFEDAVKLARNADMRPIIGDPADDPRYHEFFHQHPTDRIGTPK</sequence>
<evidence type="ECO:0000256" key="2">
    <source>
        <dbReference type="ARBA" id="ARBA00001946"/>
    </source>
</evidence>
<gene>
    <name evidence="8" type="ORF">JMN37_08570</name>
</gene>
<proteinExistence type="predicted"/>
<evidence type="ECO:0000259" key="7">
    <source>
        <dbReference type="PROSITE" id="PS51462"/>
    </source>
</evidence>
<dbReference type="GO" id="GO:0016818">
    <property type="term" value="F:hydrolase activity, acting on acid anhydrides, in phosphorus-containing anhydrides"/>
    <property type="evidence" value="ECO:0007669"/>
    <property type="project" value="InterPro"/>
</dbReference>
<dbReference type="SUPFAM" id="SSF55811">
    <property type="entry name" value="Nudix"/>
    <property type="match status" value="1"/>
</dbReference>
<dbReference type="PANTHER" id="PTHR12318:SF0">
    <property type="entry name" value="ACYL-COENZYME A DIPHOSPHATASE NUDT19"/>
    <property type="match status" value="1"/>
</dbReference>
<feature type="domain" description="Nudix hydrolase" evidence="7">
    <location>
        <begin position="26"/>
        <end position="235"/>
    </location>
</feature>
<dbReference type="InterPro" id="IPR039121">
    <property type="entry name" value="NUDT19"/>
</dbReference>
<name>A0AAW5HUM1_9CORY</name>
<evidence type="ECO:0000256" key="3">
    <source>
        <dbReference type="ARBA" id="ARBA00022723"/>
    </source>
</evidence>
<dbReference type="GO" id="GO:0046872">
    <property type="term" value="F:metal ion binding"/>
    <property type="evidence" value="ECO:0007669"/>
    <property type="project" value="UniProtKB-KW"/>
</dbReference>
<protein>
    <submittedName>
        <fullName evidence="8">NUDIX hydrolase</fullName>
    </submittedName>
</protein>
<comment type="cofactor">
    <cofactor evidence="2">
        <name>Mg(2+)</name>
        <dbReference type="ChEBI" id="CHEBI:18420"/>
    </cofactor>
</comment>
<dbReference type="CDD" id="cd18870">
    <property type="entry name" value="NUDIX_AcylCoAdiphos_Nudt19"/>
    <property type="match status" value="1"/>
</dbReference>
<evidence type="ECO:0000256" key="5">
    <source>
        <dbReference type="ARBA" id="ARBA00022842"/>
    </source>
</evidence>
<dbReference type="PROSITE" id="PS51462">
    <property type="entry name" value="NUDIX"/>
    <property type="match status" value="1"/>
</dbReference>
<organism evidence="8 9">
    <name type="scientific">Corynebacterium lipophilum</name>
    <dbReference type="NCBI Taxonomy" id="2804918"/>
    <lineage>
        <taxon>Bacteria</taxon>
        <taxon>Bacillati</taxon>
        <taxon>Actinomycetota</taxon>
        <taxon>Actinomycetes</taxon>
        <taxon>Mycobacteriales</taxon>
        <taxon>Corynebacteriaceae</taxon>
        <taxon>Corynebacterium</taxon>
    </lineage>
</organism>
<keyword evidence="5" id="KW-0460">Magnesium</keyword>
<reference evidence="8 9" key="1">
    <citation type="submission" date="2021-01" db="EMBL/GenBank/DDBJ databases">
        <title>Identification and Characterization of Corynebacterium sp.</title>
        <authorList>
            <person name="Luo Q."/>
            <person name="Qu P."/>
            <person name="Chen Q."/>
        </authorList>
    </citation>
    <scope>NUCLEOTIDE SEQUENCE [LARGE SCALE GENOMIC DNA]</scope>
    <source>
        <strain evidence="8 9">MC-18</strain>
    </source>
</reference>
<evidence type="ECO:0000256" key="4">
    <source>
        <dbReference type="ARBA" id="ARBA00022801"/>
    </source>
</evidence>
<dbReference type="AlphaFoldDB" id="A0AAW5HUM1"/>
<keyword evidence="9" id="KW-1185">Reference proteome</keyword>
<dbReference type="PANTHER" id="PTHR12318">
    <property type="entry name" value="TESTOSTERONE-REGULATED PROTEIN RP2"/>
    <property type="match status" value="1"/>
</dbReference>
<comment type="cofactor">
    <cofactor evidence="1">
        <name>Mn(2+)</name>
        <dbReference type="ChEBI" id="CHEBI:29035"/>
    </cofactor>
</comment>